<accession>A0A7T0KET6</accession>
<keyword evidence="3" id="KW-0479">Metal-binding</keyword>
<dbReference type="InterPro" id="IPR006127">
    <property type="entry name" value="ZnuA-like"/>
</dbReference>
<feature type="compositionally biased region" description="Low complexity" evidence="5">
    <location>
        <begin position="311"/>
        <end position="335"/>
    </location>
</feature>
<dbReference type="PANTHER" id="PTHR42953:SF1">
    <property type="entry name" value="METAL-BINDING PROTEIN HI_0362-RELATED"/>
    <property type="match status" value="1"/>
</dbReference>
<dbReference type="GO" id="GO:0030313">
    <property type="term" value="C:cell envelope"/>
    <property type="evidence" value="ECO:0007669"/>
    <property type="project" value="UniProtKB-SubCell"/>
</dbReference>
<evidence type="ECO:0000256" key="2">
    <source>
        <dbReference type="ARBA" id="ARBA00022448"/>
    </source>
</evidence>
<protein>
    <submittedName>
        <fullName evidence="7">Zinc ABC transporter substrate-binding protein</fullName>
    </submittedName>
</protein>
<dbReference type="Proteomes" id="UP000594681">
    <property type="component" value="Chromosome"/>
</dbReference>
<reference evidence="7 8" key="1">
    <citation type="submission" date="2020-11" db="EMBL/GenBank/DDBJ databases">
        <title>Corynebacterium sp. ZJ-599.</title>
        <authorList>
            <person name="Zhou J."/>
        </authorList>
    </citation>
    <scope>NUCLEOTIDE SEQUENCE [LARGE SCALE GENOMIC DNA]</scope>
    <source>
        <strain evidence="7 8">ZJ-599</strain>
    </source>
</reference>
<evidence type="ECO:0000256" key="4">
    <source>
        <dbReference type="ARBA" id="ARBA00022729"/>
    </source>
</evidence>
<name>A0A7T0KET6_9CORY</name>
<dbReference type="Pfam" id="PF01297">
    <property type="entry name" value="ZnuA"/>
    <property type="match status" value="1"/>
</dbReference>
<feature type="chain" id="PRO_5038972199" evidence="6">
    <location>
        <begin position="25"/>
        <end position="342"/>
    </location>
</feature>
<keyword evidence="4 6" id="KW-0732">Signal</keyword>
<dbReference type="GO" id="GO:0030001">
    <property type="term" value="P:metal ion transport"/>
    <property type="evidence" value="ECO:0007669"/>
    <property type="project" value="InterPro"/>
</dbReference>
<comment type="subcellular location">
    <subcellularLocation>
        <location evidence="1">Cell envelope</location>
    </subcellularLocation>
</comment>
<evidence type="ECO:0000256" key="1">
    <source>
        <dbReference type="ARBA" id="ARBA00004196"/>
    </source>
</evidence>
<feature type="region of interest" description="Disordered" evidence="5">
    <location>
        <begin position="311"/>
        <end position="342"/>
    </location>
</feature>
<dbReference type="KEGG" id="cliz:G7Y31_01825"/>
<dbReference type="RefSeq" id="WP_165008782.1">
    <property type="nucleotide sequence ID" value="NZ_CP064954.1"/>
</dbReference>
<dbReference type="AlphaFoldDB" id="A0A7T0KET6"/>
<evidence type="ECO:0000313" key="7">
    <source>
        <dbReference type="EMBL" id="QPK79476.1"/>
    </source>
</evidence>
<dbReference type="Gene3D" id="3.40.50.1980">
    <property type="entry name" value="Nitrogenase molybdenum iron protein domain"/>
    <property type="match status" value="1"/>
</dbReference>
<evidence type="ECO:0000313" key="8">
    <source>
        <dbReference type="Proteomes" id="UP000594681"/>
    </source>
</evidence>
<dbReference type="GO" id="GO:0046872">
    <property type="term" value="F:metal ion binding"/>
    <property type="evidence" value="ECO:0007669"/>
    <property type="project" value="UniProtKB-KW"/>
</dbReference>
<proteinExistence type="predicted"/>
<dbReference type="PROSITE" id="PS51257">
    <property type="entry name" value="PROKAR_LIPOPROTEIN"/>
    <property type="match status" value="1"/>
</dbReference>
<dbReference type="SUPFAM" id="SSF53807">
    <property type="entry name" value="Helical backbone' metal receptor"/>
    <property type="match status" value="1"/>
</dbReference>
<dbReference type="EMBL" id="CP064954">
    <property type="protein sequence ID" value="QPK79476.1"/>
    <property type="molecule type" value="Genomic_DNA"/>
</dbReference>
<evidence type="ECO:0000256" key="6">
    <source>
        <dbReference type="SAM" id="SignalP"/>
    </source>
</evidence>
<dbReference type="InterPro" id="IPR050492">
    <property type="entry name" value="Bact_metal-bind_prot9"/>
</dbReference>
<feature type="signal peptide" evidence="6">
    <location>
        <begin position="1"/>
        <end position="24"/>
    </location>
</feature>
<keyword evidence="2" id="KW-0813">Transport</keyword>
<evidence type="ECO:0000256" key="3">
    <source>
        <dbReference type="ARBA" id="ARBA00022723"/>
    </source>
</evidence>
<organism evidence="7 8">
    <name type="scientific">Corynebacterium lizhenjunii</name>
    <dbReference type="NCBI Taxonomy" id="2709394"/>
    <lineage>
        <taxon>Bacteria</taxon>
        <taxon>Bacillati</taxon>
        <taxon>Actinomycetota</taxon>
        <taxon>Actinomycetes</taxon>
        <taxon>Mycobacteriales</taxon>
        <taxon>Corynebacteriaceae</taxon>
        <taxon>Corynebacterium</taxon>
    </lineage>
</organism>
<dbReference type="PANTHER" id="PTHR42953">
    <property type="entry name" value="HIGH-AFFINITY ZINC UPTAKE SYSTEM PROTEIN ZNUA-RELATED"/>
    <property type="match status" value="1"/>
</dbReference>
<sequence>MTNLARLAAATLLALTLSSCSSSGQPAASSGAGGGAGEEGINIVASTPIWAHIAQEVADTVASDTPVTVTSVITNPDVDPHHFEPTAADVARANDADIAVVGGGGYDAWLYQAMSNQDAIISALPLVDHGGLRNPDAGNAAQSRVEVIDGNEHVWYDIDAITLVAKDVASAINALDPDAGASAETVVAKTTSVRDRLAALPARTYAQTEPIADYLLAPAPWTDKTPEKYRAVTLSEGEPAAADLARFLQAVQARDFDLLIYNPQTQTDLTQRIHDAAEAAGMPIVEIGETPVGGENFFDYYEQVLGALEKAASQAGADPASQAGADPAGQAASADSARKPGA</sequence>
<gene>
    <name evidence="7" type="ORF">G7Y31_01825</name>
</gene>
<evidence type="ECO:0000256" key="5">
    <source>
        <dbReference type="SAM" id="MobiDB-lite"/>
    </source>
</evidence>
<keyword evidence="8" id="KW-1185">Reference proteome</keyword>